<dbReference type="EMBL" id="JACICD010000002">
    <property type="protein sequence ID" value="MBB3770854.1"/>
    <property type="molecule type" value="Genomic_DNA"/>
</dbReference>
<gene>
    <name evidence="1" type="ORF">FHS55_001449</name>
</gene>
<evidence type="ECO:0000313" key="1">
    <source>
        <dbReference type="EMBL" id="MBB3770854.1"/>
    </source>
</evidence>
<dbReference type="AlphaFoldDB" id="A0A839Z2B1"/>
<dbReference type="Proteomes" id="UP000533469">
    <property type="component" value="Unassembled WGS sequence"/>
</dbReference>
<reference evidence="1 2" key="1">
    <citation type="submission" date="2020-08" db="EMBL/GenBank/DDBJ databases">
        <title>Genomic Encyclopedia of Type Strains, Phase IV (KMG-IV): sequencing the most valuable type-strain genomes for metagenomic binning, comparative biology and taxonomic classification.</title>
        <authorList>
            <person name="Goeker M."/>
        </authorList>
    </citation>
    <scope>NUCLEOTIDE SEQUENCE [LARGE SCALE GENOMIC DNA]</scope>
    <source>
        <strain evidence="1 2">DSM 5895</strain>
    </source>
</reference>
<dbReference type="RefSeq" id="WP_183189015.1">
    <property type="nucleotide sequence ID" value="NZ_JACICD010000002.1"/>
</dbReference>
<evidence type="ECO:0000313" key="2">
    <source>
        <dbReference type="Proteomes" id="UP000533469"/>
    </source>
</evidence>
<organism evidence="1 2">
    <name type="scientific">Ancylobacter tetraedralis</name>
    <dbReference type="NCBI Taxonomy" id="217068"/>
    <lineage>
        <taxon>Bacteria</taxon>
        <taxon>Pseudomonadati</taxon>
        <taxon>Pseudomonadota</taxon>
        <taxon>Alphaproteobacteria</taxon>
        <taxon>Hyphomicrobiales</taxon>
        <taxon>Xanthobacteraceae</taxon>
        <taxon>Ancylobacter</taxon>
    </lineage>
</organism>
<sequence length="88" mass="10534">MAAYLVTFELADPRRTERLIAELRQMSWTQLGPAAYAVMTDETDEELFFRLRELVENGESLYVVLLRKPYRGTGFREVNYWLEQNLRW</sequence>
<keyword evidence="2" id="KW-1185">Reference proteome</keyword>
<protein>
    <submittedName>
        <fullName evidence="1">Uncharacterized protein</fullName>
    </submittedName>
</protein>
<comment type="caution">
    <text evidence="1">The sequence shown here is derived from an EMBL/GenBank/DDBJ whole genome shotgun (WGS) entry which is preliminary data.</text>
</comment>
<name>A0A839Z2B1_9HYPH</name>
<proteinExistence type="predicted"/>
<accession>A0A839Z2B1</accession>